<gene>
    <name evidence="1" type="ORF">BTGOE4_36530</name>
</gene>
<dbReference type="InterPro" id="IPR000182">
    <property type="entry name" value="GNAT_dom"/>
</dbReference>
<evidence type="ECO:0000313" key="1">
    <source>
        <dbReference type="EMBL" id="OFC91469.1"/>
    </source>
</evidence>
<dbReference type="GO" id="GO:0016747">
    <property type="term" value="F:acyltransferase activity, transferring groups other than amino-acyl groups"/>
    <property type="evidence" value="ECO:0007669"/>
    <property type="project" value="InterPro"/>
</dbReference>
<dbReference type="InterPro" id="IPR016181">
    <property type="entry name" value="Acyl_CoA_acyltransferase"/>
</dbReference>
<dbReference type="Proteomes" id="UP000175994">
    <property type="component" value="Unassembled WGS sequence"/>
</dbReference>
<dbReference type="Gene3D" id="3.40.630.30">
    <property type="match status" value="1"/>
</dbReference>
<dbReference type="EMBL" id="LXLI01000027">
    <property type="protein sequence ID" value="OFC91469.1"/>
    <property type="molecule type" value="Genomic_DNA"/>
</dbReference>
<dbReference type="AlphaFoldDB" id="A0A9X5AE04"/>
<dbReference type="CDD" id="cd04301">
    <property type="entry name" value="NAT_SF"/>
    <property type="match status" value="1"/>
</dbReference>
<dbReference type="Pfam" id="PF13673">
    <property type="entry name" value="Acetyltransf_10"/>
    <property type="match status" value="1"/>
</dbReference>
<reference evidence="1 2" key="1">
    <citation type="submission" date="2016-04" db="EMBL/GenBank/DDBJ databases">
        <title>Bacillus thuringiensis and Bacillus weihenstephanensis as novel biocontrol agents of wilt causing Verticillium species.</title>
        <authorList>
            <person name="Hollensteiner J."/>
            <person name="Wemheuer F."/>
            <person name="Harting R."/>
            <person name="Kolarzyk A."/>
            <person name="Diaz-Valerio S."/>
            <person name="Poehlein A."/>
            <person name="Brzuszkiewicz E."/>
            <person name="Nesemann K."/>
            <person name="Braus-Stromeyer S."/>
            <person name="Braus G."/>
            <person name="Daniel R."/>
            <person name="Liesegang H."/>
        </authorList>
    </citation>
    <scope>NUCLEOTIDE SEQUENCE [LARGE SCALE GENOMIC DNA]</scope>
    <source>
        <strain evidence="1 2">GOE4</strain>
    </source>
</reference>
<organism evidence="1 2">
    <name type="scientific">Bacillus thuringiensis</name>
    <dbReference type="NCBI Taxonomy" id="1428"/>
    <lineage>
        <taxon>Bacteria</taxon>
        <taxon>Bacillati</taxon>
        <taxon>Bacillota</taxon>
        <taxon>Bacilli</taxon>
        <taxon>Bacillales</taxon>
        <taxon>Bacillaceae</taxon>
        <taxon>Bacillus</taxon>
        <taxon>Bacillus cereus group</taxon>
    </lineage>
</organism>
<proteinExistence type="predicted"/>
<name>A0A9X5AE04_BACTU</name>
<protein>
    <submittedName>
        <fullName evidence="1">Uncharacterized protein</fullName>
    </submittedName>
</protein>
<comment type="caution">
    <text evidence="1">The sequence shown here is derived from an EMBL/GenBank/DDBJ whole genome shotgun (WGS) entry which is preliminary data.</text>
</comment>
<dbReference type="RefSeq" id="WP_001156577.1">
    <property type="nucleotide sequence ID" value="NZ_CP125662.1"/>
</dbReference>
<dbReference type="SUPFAM" id="SSF55729">
    <property type="entry name" value="Acyl-CoA N-acyltransferases (Nat)"/>
    <property type="match status" value="1"/>
</dbReference>
<accession>A0A9X5AE04</accession>
<sequence>MQEKLLIRKATIQDTEELVELRKILLSSGDTHYAAKSEEDNLAWQNAYRVWIKENISNENVLIQVGQYDEDAKICSCVIGIIDSRAPMVGALNGRVGWGQSLVVSKDRRGLGIAEAMMDAFHNWFKENNVQKIVVQSSKMAEEFNRKRGYLQTGEQLLFKTIE</sequence>
<dbReference type="PROSITE" id="PS51186">
    <property type="entry name" value="GNAT"/>
    <property type="match status" value="1"/>
</dbReference>
<evidence type="ECO:0000313" key="2">
    <source>
        <dbReference type="Proteomes" id="UP000175994"/>
    </source>
</evidence>